<accession>A0ABX0TYD6</accession>
<dbReference type="Gene3D" id="3.90.226.10">
    <property type="entry name" value="2-enoyl-CoA Hydratase, Chain A, domain 1"/>
    <property type="match status" value="1"/>
</dbReference>
<dbReference type="InterPro" id="IPR014748">
    <property type="entry name" value="Enoyl-CoA_hydra_C"/>
</dbReference>
<comment type="similarity">
    <text evidence="1">Belongs to the enoyl-CoA hydratase/isomerase family.</text>
</comment>
<dbReference type="Gene3D" id="1.10.12.10">
    <property type="entry name" value="Lyase 2-enoyl-coa Hydratase, Chain A, domain 2"/>
    <property type="match status" value="1"/>
</dbReference>
<organism evidence="2 3">
    <name type="scientific">Sphingomonas japonica</name>
    <dbReference type="NCBI Taxonomy" id="511662"/>
    <lineage>
        <taxon>Bacteria</taxon>
        <taxon>Pseudomonadati</taxon>
        <taxon>Pseudomonadota</taxon>
        <taxon>Alphaproteobacteria</taxon>
        <taxon>Sphingomonadales</taxon>
        <taxon>Sphingomonadaceae</taxon>
        <taxon>Sphingomonas</taxon>
    </lineage>
</organism>
<proteinExistence type="inferred from homology"/>
<keyword evidence="3" id="KW-1185">Reference proteome</keyword>
<protein>
    <submittedName>
        <fullName evidence="2">2-(1,2-epoxy-1,2-dihydrophenyl)acetyl-CoA isomerase</fullName>
        <ecNumber evidence="2">5.3.3.18</ecNumber>
    </submittedName>
</protein>
<dbReference type="InterPro" id="IPR029045">
    <property type="entry name" value="ClpP/crotonase-like_dom_sf"/>
</dbReference>
<evidence type="ECO:0000313" key="2">
    <source>
        <dbReference type="EMBL" id="NIJ23324.1"/>
    </source>
</evidence>
<sequence>MTYSHIRFDTADGIATLTIDRPDVMNAAGPVTLTEIRDALDRVRDEGSARVLLLTGSGRAFCAGADLLGRAPGADNDLGLSLEQGFNPVIERIMALPVPVVVAVNGVAAGAGCSIALAGDIVLAGRSAYFLQAFANIGLIPDCGSTWLLPRLAGRARATAMMMLADRIPAEQAQDWGLIYQAVEDDALMAEAQAIAGRLASGPTTAYRLIRAGIRDTATQSFTETLAMERDHQRLAGRTADHAEGVAAFLAKRKPSFTGR</sequence>
<keyword evidence="2" id="KW-0413">Isomerase</keyword>
<dbReference type="PANTHER" id="PTHR43459">
    <property type="entry name" value="ENOYL-COA HYDRATASE"/>
    <property type="match status" value="1"/>
</dbReference>
<dbReference type="SUPFAM" id="SSF52096">
    <property type="entry name" value="ClpP/crotonase"/>
    <property type="match status" value="1"/>
</dbReference>
<dbReference type="PANTHER" id="PTHR43459:SF1">
    <property type="entry name" value="EG:BACN32G11.4 PROTEIN"/>
    <property type="match status" value="1"/>
</dbReference>
<dbReference type="GO" id="GO:0016853">
    <property type="term" value="F:isomerase activity"/>
    <property type="evidence" value="ECO:0007669"/>
    <property type="project" value="UniProtKB-KW"/>
</dbReference>
<dbReference type="Pfam" id="PF00378">
    <property type="entry name" value="ECH_1"/>
    <property type="match status" value="1"/>
</dbReference>
<comment type="caution">
    <text evidence="2">The sequence shown here is derived from an EMBL/GenBank/DDBJ whole genome shotgun (WGS) entry which is preliminary data.</text>
</comment>
<name>A0ABX0TYD6_9SPHN</name>
<dbReference type="EMBL" id="JAASQP010000001">
    <property type="protein sequence ID" value="NIJ23324.1"/>
    <property type="molecule type" value="Genomic_DNA"/>
</dbReference>
<dbReference type="RefSeq" id="WP_140230759.1">
    <property type="nucleotide sequence ID" value="NZ_BAAAEV010000001.1"/>
</dbReference>
<evidence type="ECO:0000313" key="3">
    <source>
        <dbReference type="Proteomes" id="UP000788153"/>
    </source>
</evidence>
<dbReference type="CDD" id="cd06558">
    <property type="entry name" value="crotonase-like"/>
    <property type="match status" value="1"/>
</dbReference>
<reference evidence="2 3" key="1">
    <citation type="submission" date="2020-03" db="EMBL/GenBank/DDBJ databases">
        <title>Genomic Encyclopedia of Type Strains, Phase IV (KMG-IV): sequencing the most valuable type-strain genomes for metagenomic binning, comparative biology and taxonomic classification.</title>
        <authorList>
            <person name="Goeker M."/>
        </authorList>
    </citation>
    <scope>NUCLEOTIDE SEQUENCE [LARGE SCALE GENOMIC DNA]</scope>
    <source>
        <strain evidence="2 3">DSM 22753</strain>
    </source>
</reference>
<gene>
    <name evidence="2" type="ORF">FHT01_000866</name>
</gene>
<dbReference type="InterPro" id="IPR001753">
    <property type="entry name" value="Enoyl-CoA_hydra/iso"/>
</dbReference>
<dbReference type="EC" id="5.3.3.18" evidence="2"/>
<dbReference type="Proteomes" id="UP000788153">
    <property type="component" value="Unassembled WGS sequence"/>
</dbReference>
<evidence type="ECO:0000256" key="1">
    <source>
        <dbReference type="ARBA" id="ARBA00005254"/>
    </source>
</evidence>